<evidence type="ECO:0000313" key="2">
    <source>
        <dbReference type="EMBL" id="KDQ58365.1"/>
    </source>
</evidence>
<dbReference type="Proteomes" id="UP000027265">
    <property type="component" value="Unassembled WGS sequence"/>
</dbReference>
<feature type="domain" description="CHAT" evidence="1">
    <location>
        <begin position="848"/>
        <end position="1133"/>
    </location>
</feature>
<dbReference type="OrthoDB" id="9991317at2759"/>
<reference evidence="3" key="1">
    <citation type="journal article" date="2014" name="Proc. Natl. Acad. Sci. U.S.A.">
        <title>Extensive sampling of basidiomycete genomes demonstrates inadequacy of the white-rot/brown-rot paradigm for wood decay fungi.</title>
        <authorList>
            <person name="Riley R."/>
            <person name="Salamov A.A."/>
            <person name="Brown D.W."/>
            <person name="Nagy L.G."/>
            <person name="Floudas D."/>
            <person name="Held B.W."/>
            <person name="Levasseur A."/>
            <person name="Lombard V."/>
            <person name="Morin E."/>
            <person name="Otillar R."/>
            <person name="Lindquist E.A."/>
            <person name="Sun H."/>
            <person name="LaButti K.M."/>
            <person name="Schmutz J."/>
            <person name="Jabbour D."/>
            <person name="Luo H."/>
            <person name="Baker S.E."/>
            <person name="Pisabarro A.G."/>
            <person name="Walton J.D."/>
            <person name="Blanchette R.A."/>
            <person name="Henrissat B."/>
            <person name="Martin F."/>
            <person name="Cullen D."/>
            <person name="Hibbett D.S."/>
            <person name="Grigoriev I.V."/>
        </authorList>
    </citation>
    <scope>NUCLEOTIDE SEQUENCE [LARGE SCALE GENOMIC DNA]</scope>
    <source>
        <strain evidence="3">MUCL 33604</strain>
    </source>
</reference>
<dbReference type="STRING" id="933084.A0A067PWY3"/>
<accession>A0A067PWY3</accession>
<protein>
    <recommendedName>
        <fullName evidence="1">CHAT domain-containing protein</fullName>
    </recommendedName>
</protein>
<dbReference type="HOGENOM" id="CLU_001305_0_1_1"/>
<dbReference type="InterPro" id="IPR011990">
    <property type="entry name" value="TPR-like_helical_dom_sf"/>
</dbReference>
<organism evidence="2 3">
    <name type="scientific">Jaapia argillacea MUCL 33604</name>
    <dbReference type="NCBI Taxonomy" id="933084"/>
    <lineage>
        <taxon>Eukaryota</taxon>
        <taxon>Fungi</taxon>
        <taxon>Dikarya</taxon>
        <taxon>Basidiomycota</taxon>
        <taxon>Agaricomycotina</taxon>
        <taxon>Agaricomycetes</taxon>
        <taxon>Agaricomycetidae</taxon>
        <taxon>Jaapiales</taxon>
        <taxon>Jaapiaceae</taxon>
        <taxon>Jaapia</taxon>
    </lineage>
</organism>
<dbReference type="Gene3D" id="1.25.40.10">
    <property type="entry name" value="Tetratricopeptide repeat domain"/>
    <property type="match status" value="2"/>
</dbReference>
<keyword evidence="3" id="KW-1185">Reference proteome</keyword>
<dbReference type="InParanoid" id="A0A067PWY3"/>
<dbReference type="InterPro" id="IPR024983">
    <property type="entry name" value="CHAT_dom"/>
</dbReference>
<proteinExistence type="predicted"/>
<dbReference type="EMBL" id="KL197717">
    <property type="protein sequence ID" value="KDQ58365.1"/>
    <property type="molecule type" value="Genomic_DNA"/>
</dbReference>
<name>A0A067PWY3_9AGAM</name>
<evidence type="ECO:0000259" key="1">
    <source>
        <dbReference type="Pfam" id="PF12770"/>
    </source>
</evidence>
<dbReference type="SUPFAM" id="SSF48452">
    <property type="entry name" value="TPR-like"/>
    <property type="match status" value="1"/>
</dbReference>
<dbReference type="Pfam" id="PF12770">
    <property type="entry name" value="CHAT"/>
    <property type="match status" value="1"/>
</dbReference>
<evidence type="ECO:0000313" key="3">
    <source>
        <dbReference type="Proteomes" id="UP000027265"/>
    </source>
</evidence>
<dbReference type="AlphaFoldDB" id="A0A067PWY3"/>
<gene>
    <name evidence="2" type="ORF">JAAARDRAFT_128528</name>
</gene>
<sequence length="1134" mass="126730">MSRTDFWAYLDLISGRTTSNNPERLNALRLLLEPDTEKRVALLNHLCSLFWQFYQNYQWTLSLNMAISLQEEIVKVTPPGHPENSTHLGYFLLKRIELLGDMADIDRSISLYEHAVKLTSDHNPLKYVYQFNLSLALYARFEHLGDIADLNKSILAREDAARLTIHDHPETSGILAGLSVLLRCRFEKLGDNADIDKSILVGENAVQLTPHDHPDRAVRLTNLYLSLRRRVHRLKQIADINKLTSVSEAAVQLTPDGHPDKFDRLNNQIFALLCRFMRLNDVAAMDMSITLLKDVVRLTPDGHPRQPMTLCNLGNFLLYRAIDVGNIPDIDQSISCFRKALRFTSDDHPDKPVFLHRLGNGLRARFAYFEGFTDFNESVSVYEKAVRLTPEHHRLMSAHLSSLGASLADRYSRLGDVADLERSISSFEEALRLLPDNDLGKCKILAELGYSLQRRHEVLGNIADLDKSISMLEQTIQPLREEGVVVTEYWTSLSRSLLSRMYASGEIADIHKSISMHQDALKLTPDGHYYKTLLLTGLVESFLLRYRALGNSADLFLARQQLCVAARSTTGPPLLRFTCACVWVQWQSALPFDRPSLLEACSVALTLLPQLAWLGLPLHKRHHKLIPRSLGMNEWGLETIHAGNLARNAASAAIEIRYFETAIEWLEQGRSVVWSQLLKLCTQVDELREIQPELAARYVQLSNELQRPRTPHLTLEVDAKDCLEEAAQRHRRVASEWEALVEKIRGIQGFERFLLPQAYSQLKHAAHSGPVVILNASAARCDALVMLPDLDDPLHIPLPALTESDAQELHSQLNTLLCEAGRQASWERACRRNELPGPDPNSLLKYILAQLWRNVVKPVLDSLAFPSPPDPSNLPRIWWCPNGPLAFLPIHAAGIYDESESEAGNCVSDFVISSYTPTLSALIDERQHGHTPSPDDFKLLIVAQSNAPGGAPLSGTQGEMDLIQKHAKSQAIASHPLKGTEATAESVLRHMQQSNWVHFACHGVQERETPTDSGLLLADGRLKLSAIIEQSLPNAELAFLSACQTATGTADLSEESVHLAAGILLAGYRGVVATMWSIGDEDAPRIADDFYAHVLAGERPDHTQAAFALHQAVQRLRSDGASFLSWVPYIHVGV</sequence>